<dbReference type="CDD" id="cd00082">
    <property type="entry name" value="HisKA"/>
    <property type="match status" value="1"/>
</dbReference>
<dbReference type="Gene3D" id="1.10.287.130">
    <property type="match status" value="1"/>
</dbReference>
<dbReference type="SMART" id="SM00387">
    <property type="entry name" value="HATPase_c"/>
    <property type="match status" value="1"/>
</dbReference>
<dbReference type="InterPro" id="IPR003661">
    <property type="entry name" value="HisK_dim/P_dom"/>
</dbReference>
<feature type="transmembrane region" description="Helical" evidence="4">
    <location>
        <begin position="236"/>
        <end position="260"/>
    </location>
</feature>
<dbReference type="Gene3D" id="3.30.565.10">
    <property type="entry name" value="Histidine kinase-like ATPase, C-terminal domain"/>
    <property type="match status" value="1"/>
</dbReference>
<keyword evidence="4" id="KW-0812">Transmembrane</keyword>
<keyword evidence="9" id="KW-1185">Reference proteome</keyword>
<evidence type="ECO:0000313" key="10">
    <source>
        <dbReference type="Proteomes" id="UP001138708"/>
    </source>
</evidence>
<dbReference type="EC" id="2.7.13.3" evidence="2"/>
<dbReference type="SUPFAM" id="SSF47384">
    <property type="entry name" value="Homodimeric domain of signal transducing histidine kinase"/>
    <property type="match status" value="1"/>
</dbReference>
<evidence type="ECO:0000256" key="2">
    <source>
        <dbReference type="ARBA" id="ARBA00012438"/>
    </source>
</evidence>
<keyword evidence="4" id="KW-0472">Membrane</keyword>
<evidence type="ECO:0000313" key="8">
    <source>
        <dbReference type="EMBL" id="NKE19206.1"/>
    </source>
</evidence>
<keyword evidence="7" id="KW-0418">Kinase</keyword>
<evidence type="ECO:0000256" key="4">
    <source>
        <dbReference type="SAM" id="Phobius"/>
    </source>
</evidence>
<reference evidence="8 9" key="2">
    <citation type="submission" date="2020-02" db="EMBL/GenBank/DDBJ databases">
        <authorList>
            <person name="Sun Q."/>
            <person name="Inoue M."/>
        </authorList>
    </citation>
    <scope>NUCLEOTIDE SEQUENCE [LARGE SCALE GENOMIC DNA]</scope>
    <source>
        <strain evidence="8 9">KCTC 22478</strain>
    </source>
</reference>
<protein>
    <recommendedName>
        <fullName evidence="2">histidine kinase</fullName>
        <ecNumber evidence="2">2.7.13.3</ecNumber>
    </recommendedName>
</protein>
<name>A0A9X9WKZ3_9PROT</name>
<evidence type="ECO:0000256" key="5">
    <source>
        <dbReference type="SAM" id="SignalP"/>
    </source>
</evidence>
<evidence type="ECO:0000313" key="7">
    <source>
        <dbReference type="EMBL" id="MBR0661003.1"/>
    </source>
</evidence>
<feature type="signal peptide" evidence="5">
    <location>
        <begin position="1"/>
        <end position="20"/>
    </location>
</feature>
<feature type="domain" description="Histidine kinase" evidence="6">
    <location>
        <begin position="297"/>
        <end position="515"/>
    </location>
</feature>
<evidence type="ECO:0000259" key="6">
    <source>
        <dbReference type="PROSITE" id="PS50109"/>
    </source>
</evidence>
<dbReference type="RefSeq" id="WP_168043114.1">
    <property type="nucleotide sequence ID" value="NZ_JAAEDK010000042.1"/>
</dbReference>
<evidence type="ECO:0000256" key="1">
    <source>
        <dbReference type="ARBA" id="ARBA00000085"/>
    </source>
</evidence>
<evidence type="ECO:0000256" key="3">
    <source>
        <dbReference type="ARBA" id="ARBA00022553"/>
    </source>
</evidence>
<dbReference type="SMART" id="SM00388">
    <property type="entry name" value="HisKA"/>
    <property type="match status" value="1"/>
</dbReference>
<organism evidence="7 10">
    <name type="scientific">Neoroseomonas oryzicola</name>
    <dbReference type="NCBI Taxonomy" id="535904"/>
    <lineage>
        <taxon>Bacteria</taxon>
        <taxon>Pseudomonadati</taxon>
        <taxon>Pseudomonadota</taxon>
        <taxon>Alphaproteobacteria</taxon>
        <taxon>Acetobacterales</taxon>
        <taxon>Acetobacteraceae</taxon>
        <taxon>Neoroseomonas</taxon>
    </lineage>
</organism>
<comment type="caution">
    <text evidence="7">The sequence shown here is derived from an EMBL/GenBank/DDBJ whole genome shotgun (WGS) entry which is preliminary data.</text>
</comment>
<dbReference type="Proteomes" id="UP001138708">
    <property type="component" value="Unassembled WGS sequence"/>
</dbReference>
<dbReference type="EMBL" id="JAAEDK010000042">
    <property type="protein sequence ID" value="MBR0661003.1"/>
    <property type="molecule type" value="Genomic_DNA"/>
</dbReference>
<reference evidence="7" key="1">
    <citation type="submission" date="2020-01" db="EMBL/GenBank/DDBJ databases">
        <authorList>
            <person name="Rat A."/>
        </authorList>
    </citation>
    <scope>NUCLEOTIDE SEQUENCE</scope>
    <source>
        <strain evidence="7">LMG 31161</strain>
    </source>
</reference>
<dbReference type="PANTHER" id="PTHR43065">
    <property type="entry name" value="SENSOR HISTIDINE KINASE"/>
    <property type="match status" value="1"/>
</dbReference>
<dbReference type="GO" id="GO:0000155">
    <property type="term" value="F:phosphorelay sensor kinase activity"/>
    <property type="evidence" value="ECO:0007669"/>
    <property type="project" value="InterPro"/>
</dbReference>
<keyword evidence="7" id="KW-0808">Transferase</keyword>
<dbReference type="EMBL" id="JAAVUP010000008">
    <property type="protein sequence ID" value="NKE19206.1"/>
    <property type="molecule type" value="Genomic_DNA"/>
</dbReference>
<keyword evidence="5" id="KW-0732">Signal</keyword>
<gene>
    <name evidence="8" type="ORF">GWK15_19785</name>
    <name evidence="7" type="ORF">GXW75_17235</name>
</gene>
<dbReference type="PROSITE" id="PS50109">
    <property type="entry name" value="HIS_KIN"/>
    <property type="match status" value="1"/>
</dbReference>
<dbReference type="InterPro" id="IPR005467">
    <property type="entry name" value="His_kinase_dom"/>
</dbReference>
<dbReference type="Proteomes" id="UP000746741">
    <property type="component" value="Unassembled WGS sequence"/>
</dbReference>
<comment type="catalytic activity">
    <reaction evidence="1">
        <text>ATP + protein L-histidine = ADP + protein N-phospho-L-histidine.</text>
        <dbReference type="EC" id="2.7.13.3"/>
    </reaction>
</comment>
<dbReference type="PRINTS" id="PR00344">
    <property type="entry name" value="BCTRLSENSOR"/>
</dbReference>
<evidence type="ECO:0000313" key="9">
    <source>
        <dbReference type="Proteomes" id="UP000746741"/>
    </source>
</evidence>
<dbReference type="InterPro" id="IPR036890">
    <property type="entry name" value="HATPase_C_sf"/>
</dbReference>
<dbReference type="PANTHER" id="PTHR43065:SF42">
    <property type="entry name" value="TWO-COMPONENT SENSOR PPRA"/>
    <property type="match status" value="1"/>
</dbReference>
<dbReference type="InterPro" id="IPR036097">
    <property type="entry name" value="HisK_dim/P_sf"/>
</dbReference>
<proteinExistence type="predicted"/>
<dbReference type="InterPro" id="IPR003594">
    <property type="entry name" value="HATPase_dom"/>
</dbReference>
<reference evidence="7" key="3">
    <citation type="journal article" date="2021" name="Syst. Appl. Microbiol.">
        <title>Roseomonas hellenica sp. nov., isolated from roots of wild-growing Alkanna tinctoria.</title>
        <authorList>
            <person name="Rat A."/>
            <person name="Naranjo H.D."/>
            <person name="Lebbe L."/>
            <person name="Cnockaert M."/>
            <person name="Krigas N."/>
            <person name="Grigoriadou K."/>
            <person name="Maloupa E."/>
            <person name="Willems A."/>
        </authorList>
    </citation>
    <scope>NUCLEOTIDE SEQUENCE</scope>
    <source>
        <strain evidence="7">LMG 31161</strain>
    </source>
</reference>
<sequence>MKRALLPALLLWAAATLAFAAGGTALRRADAEAQLQEEGRRLQRLLAQRADQHDAHLTAISALAVGLPVTREPLAQLADGILRFYPRVLAADVAAVTAEGTPALVFTTRPDCAAGTNCAAAVARGAAAAIDARPVPLPLGPGRYRLAKRVRDASGTRALALEIDAARLLEAEAATGEAAPGATLTLYLPDGTLLLERVGEGPGGPFATRLAFAAPIGSASQPMLLRLERQPSLVALVPWGLVAGFGAAAALVVALGLGLLRSRRAAREARRRAELGEQAARLAHAGRINALGEMASGIAHELTQPLTALLSQSQAALRLAQRGGEGDGALLAAALEANVAQARRAGDILARLRDWAANELPPPRPVALNAILRGVAALNARDMEARGVEVELDLPEPSPVALAEPVQAEQVVHNLLRNAADALEGNPSGAPRRVGLVARALPGGGAEIQVEDTGPGIAPAVRDQLFEPFFTTKPGGMGLGLPLCRTLVERMGGAIEAEAAPGGGARFVVRLAGAAA</sequence>
<dbReference type="Pfam" id="PF02518">
    <property type="entry name" value="HATPase_c"/>
    <property type="match status" value="1"/>
</dbReference>
<keyword evidence="4" id="KW-1133">Transmembrane helix</keyword>
<keyword evidence="3" id="KW-0597">Phosphoprotein</keyword>
<dbReference type="SUPFAM" id="SSF55874">
    <property type="entry name" value="ATPase domain of HSP90 chaperone/DNA topoisomerase II/histidine kinase"/>
    <property type="match status" value="1"/>
</dbReference>
<dbReference type="AlphaFoldDB" id="A0A9X9WKZ3"/>
<accession>A0A9X9WKZ3</accession>
<dbReference type="InterPro" id="IPR004358">
    <property type="entry name" value="Sig_transdc_His_kin-like_C"/>
</dbReference>
<feature type="chain" id="PRO_5040911981" description="histidine kinase" evidence="5">
    <location>
        <begin position="21"/>
        <end position="516"/>
    </location>
</feature>